<proteinExistence type="predicted"/>
<organism evidence="1 2">
    <name type="scientific">Bauldia litoralis</name>
    <dbReference type="NCBI Taxonomy" id="665467"/>
    <lineage>
        <taxon>Bacteria</taxon>
        <taxon>Pseudomonadati</taxon>
        <taxon>Pseudomonadota</taxon>
        <taxon>Alphaproteobacteria</taxon>
        <taxon>Hyphomicrobiales</taxon>
        <taxon>Kaistiaceae</taxon>
        <taxon>Bauldia</taxon>
    </lineage>
</organism>
<keyword evidence="2" id="KW-1185">Reference proteome</keyword>
<accession>A0A1G6EPS2</accession>
<dbReference type="EMBL" id="FMXQ01000023">
    <property type="protein sequence ID" value="SDB59407.1"/>
    <property type="molecule type" value="Genomic_DNA"/>
</dbReference>
<name>A0A1G6EPS2_9HYPH</name>
<evidence type="ECO:0000313" key="1">
    <source>
        <dbReference type="EMBL" id="SDB59407.1"/>
    </source>
</evidence>
<reference evidence="1 2" key="1">
    <citation type="submission" date="2016-10" db="EMBL/GenBank/DDBJ databases">
        <authorList>
            <person name="de Groot N.N."/>
        </authorList>
    </citation>
    <scope>NUCLEOTIDE SEQUENCE [LARGE SCALE GENOMIC DNA]</scope>
    <source>
        <strain evidence="1 2">ATCC 35022</strain>
    </source>
</reference>
<evidence type="ECO:0000313" key="2">
    <source>
        <dbReference type="Proteomes" id="UP000199071"/>
    </source>
</evidence>
<protein>
    <submittedName>
        <fullName evidence="1">Uncharacterized protein</fullName>
    </submittedName>
</protein>
<feature type="non-terminal residue" evidence="1">
    <location>
        <position position="1"/>
    </location>
</feature>
<gene>
    <name evidence="1" type="ORF">SAMN02982931_04798</name>
</gene>
<dbReference type="AlphaFoldDB" id="A0A1G6EPS2"/>
<sequence>KYFVNEGVVEGFALDYPITSRRLFDPVVERIEDSFSPGR</sequence>
<dbReference type="Proteomes" id="UP000199071">
    <property type="component" value="Unassembled WGS sequence"/>
</dbReference>